<dbReference type="AlphaFoldDB" id="A0AAD2HCK4"/>
<evidence type="ECO:0000256" key="1">
    <source>
        <dbReference type="SAM" id="MobiDB-lite"/>
    </source>
</evidence>
<organism evidence="2 3">
    <name type="scientific">Mycena citricolor</name>
    <dbReference type="NCBI Taxonomy" id="2018698"/>
    <lineage>
        <taxon>Eukaryota</taxon>
        <taxon>Fungi</taxon>
        <taxon>Dikarya</taxon>
        <taxon>Basidiomycota</taxon>
        <taxon>Agaricomycotina</taxon>
        <taxon>Agaricomycetes</taxon>
        <taxon>Agaricomycetidae</taxon>
        <taxon>Agaricales</taxon>
        <taxon>Marasmiineae</taxon>
        <taxon>Mycenaceae</taxon>
        <taxon>Mycena</taxon>
    </lineage>
</organism>
<dbReference type="EMBL" id="CAVNYO010000397">
    <property type="protein sequence ID" value="CAK5273426.1"/>
    <property type="molecule type" value="Genomic_DNA"/>
</dbReference>
<reference evidence="2" key="1">
    <citation type="submission" date="2023-11" db="EMBL/GenBank/DDBJ databases">
        <authorList>
            <person name="De Vega J J."/>
            <person name="De Vega J J."/>
        </authorList>
    </citation>
    <scope>NUCLEOTIDE SEQUENCE</scope>
</reference>
<comment type="caution">
    <text evidence="2">The sequence shown here is derived from an EMBL/GenBank/DDBJ whole genome shotgun (WGS) entry which is preliminary data.</text>
</comment>
<keyword evidence="3" id="KW-1185">Reference proteome</keyword>
<feature type="region of interest" description="Disordered" evidence="1">
    <location>
        <begin position="48"/>
        <end position="73"/>
    </location>
</feature>
<evidence type="ECO:0000313" key="3">
    <source>
        <dbReference type="Proteomes" id="UP001295794"/>
    </source>
</evidence>
<dbReference type="Proteomes" id="UP001295794">
    <property type="component" value="Unassembled WGS sequence"/>
</dbReference>
<protein>
    <submittedName>
        <fullName evidence="2">Uncharacterized protein</fullName>
    </submittedName>
</protein>
<evidence type="ECO:0000313" key="2">
    <source>
        <dbReference type="EMBL" id="CAK5273426.1"/>
    </source>
</evidence>
<name>A0AAD2HCK4_9AGAR</name>
<proteinExistence type="predicted"/>
<gene>
    <name evidence="2" type="ORF">MYCIT1_LOCUS19922</name>
</gene>
<accession>A0AAD2HCK4</accession>
<sequence length="179" mass="20362">MHGEPADEPTASKVQQAHEFVLVPALCHVLRPFRRRIRQIRSGAAIDVPADDRRVPQAQRPRRQRVVRAHDGQDDARDDRVVALLHEPERGQLREEVLEVPADPGVLVRARDRDVLRRVEPAIARLQLREDRAPDARVAHGDVRVDEHDARCRGVRGGLADDPRARALPLVQPRVRLRE</sequence>